<proteinExistence type="inferred from homology"/>
<dbReference type="Proteomes" id="UP000773614">
    <property type="component" value="Unassembled WGS sequence"/>
</dbReference>
<dbReference type="Gene3D" id="2.60.40.200">
    <property type="entry name" value="Superoxide dismutase, copper/zinc binding domain"/>
    <property type="match status" value="1"/>
</dbReference>
<evidence type="ECO:0000256" key="1">
    <source>
        <dbReference type="ARBA" id="ARBA00010457"/>
    </source>
</evidence>
<feature type="signal peptide" evidence="2">
    <location>
        <begin position="1"/>
        <end position="22"/>
    </location>
</feature>
<comment type="similarity">
    <text evidence="1">Belongs to the Cu-Zn superoxide dismutase family.</text>
</comment>
<dbReference type="SUPFAM" id="SSF49329">
    <property type="entry name" value="Cu,Zn superoxide dismutase-like"/>
    <property type="match status" value="1"/>
</dbReference>
<dbReference type="GO" id="GO:0005507">
    <property type="term" value="F:copper ion binding"/>
    <property type="evidence" value="ECO:0007669"/>
    <property type="project" value="InterPro"/>
</dbReference>
<keyword evidence="2" id="KW-0732">Signal</keyword>
<name>A0A964WTN1_9HYPH</name>
<evidence type="ECO:0000313" key="5">
    <source>
        <dbReference type="Proteomes" id="UP000773614"/>
    </source>
</evidence>
<dbReference type="EMBL" id="SPKJ01000030">
    <property type="protein sequence ID" value="MYZ48169.1"/>
    <property type="molecule type" value="Genomic_DNA"/>
</dbReference>
<dbReference type="OrthoDB" id="5431326at2"/>
<dbReference type="InterPro" id="IPR001424">
    <property type="entry name" value="SOD_Cu_Zn_dom"/>
</dbReference>
<keyword evidence="5" id="KW-1185">Reference proteome</keyword>
<comment type="caution">
    <text evidence="4">The sequence shown here is derived from an EMBL/GenBank/DDBJ whole genome shotgun (WGS) entry which is preliminary data.</text>
</comment>
<feature type="domain" description="Superoxide dismutase copper/zinc binding" evidence="3">
    <location>
        <begin position="45"/>
        <end position="175"/>
    </location>
</feature>
<dbReference type="RefSeq" id="WP_161140520.1">
    <property type="nucleotide sequence ID" value="NZ_SPKJ01000030.1"/>
</dbReference>
<evidence type="ECO:0000313" key="4">
    <source>
        <dbReference type="EMBL" id="MYZ48169.1"/>
    </source>
</evidence>
<dbReference type="AlphaFoldDB" id="A0A964WTN1"/>
<evidence type="ECO:0000256" key="2">
    <source>
        <dbReference type="SAM" id="SignalP"/>
    </source>
</evidence>
<sequence length="177" mass="18019">MILRISLAAAAAALLVSQPAAAQQGGAAEALVAKAAMKDADGKDHGTVTLTQTPSGVLVHAELTGLTPGPHGFHFHAVGECTPPFQSAGGHYNPDEAKHGFVSEDGPHAGDMPNIFADGSGNATADVLTAFVSLDENDENSLFDEDGTAIMVHSGPDDYRTDPAGGSGNRMLCGLVE</sequence>
<dbReference type="PANTHER" id="PTHR10003">
    <property type="entry name" value="SUPEROXIDE DISMUTASE CU-ZN -RELATED"/>
    <property type="match status" value="1"/>
</dbReference>
<protein>
    <submittedName>
        <fullName evidence="4">Superoxide dismutase family protein</fullName>
    </submittedName>
</protein>
<gene>
    <name evidence="4" type="ORF">E4O86_10650</name>
</gene>
<feature type="chain" id="PRO_5036960060" evidence="2">
    <location>
        <begin position="23"/>
        <end position="177"/>
    </location>
</feature>
<organism evidence="4 5">
    <name type="scientific">Propylenella binzhouense</name>
    <dbReference type="NCBI Taxonomy" id="2555902"/>
    <lineage>
        <taxon>Bacteria</taxon>
        <taxon>Pseudomonadati</taxon>
        <taxon>Pseudomonadota</taxon>
        <taxon>Alphaproteobacteria</taxon>
        <taxon>Hyphomicrobiales</taxon>
        <taxon>Propylenellaceae</taxon>
        <taxon>Propylenella</taxon>
    </lineage>
</organism>
<evidence type="ECO:0000259" key="3">
    <source>
        <dbReference type="Pfam" id="PF00080"/>
    </source>
</evidence>
<accession>A0A964WTN1</accession>
<dbReference type="InterPro" id="IPR024134">
    <property type="entry name" value="SOD_Cu/Zn_/chaperone"/>
</dbReference>
<dbReference type="GO" id="GO:0006801">
    <property type="term" value="P:superoxide metabolic process"/>
    <property type="evidence" value="ECO:0007669"/>
    <property type="project" value="InterPro"/>
</dbReference>
<dbReference type="Pfam" id="PF00080">
    <property type="entry name" value="Sod_Cu"/>
    <property type="match status" value="1"/>
</dbReference>
<dbReference type="PRINTS" id="PR00068">
    <property type="entry name" value="CUZNDISMTASE"/>
</dbReference>
<reference evidence="4" key="1">
    <citation type="submission" date="2019-03" db="EMBL/GenBank/DDBJ databases">
        <title>Afifella sp. nov., isolated from activated sludge.</title>
        <authorList>
            <person name="Li Q."/>
            <person name="Liu Y."/>
        </authorList>
    </citation>
    <scope>NUCLEOTIDE SEQUENCE</scope>
    <source>
        <strain evidence="4">L72</strain>
    </source>
</reference>
<dbReference type="CDD" id="cd00305">
    <property type="entry name" value="Cu-Zn_Superoxide_Dismutase"/>
    <property type="match status" value="1"/>
</dbReference>
<dbReference type="InterPro" id="IPR036423">
    <property type="entry name" value="SOD-like_Cu/Zn_dom_sf"/>
</dbReference>